<gene>
    <name evidence="2" type="ORF">BO70DRAFT_349635</name>
</gene>
<dbReference type="EMBL" id="MSFL01000002">
    <property type="protein sequence ID" value="PWY91149.1"/>
    <property type="molecule type" value="Genomic_DNA"/>
</dbReference>
<organism evidence="2 3">
    <name type="scientific">Aspergillus heteromorphus CBS 117.55</name>
    <dbReference type="NCBI Taxonomy" id="1448321"/>
    <lineage>
        <taxon>Eukaryota</taxon>
        <taxon>Fungi</taxon>
        <taxon>Dikarya</taxon>
        <taxon>Ascomycota</taxon>
        <taxon>Pezizomycotina</taxon>
        <taxon>Eurotiomycetes</taxon>
        <taxon>Eurotiomycetidae</taxon>
        <taxon>Eurotiales</taxon>
        <taxon>Aspergillaceae</taxon>
        <taxon>Aspergillus</taxon>
        <taxon>Aspergillus subgen. Circumdati</taxon>
    </lineage>
</organism>
<dbReference type="GeneID" id="37063894"/>
<dbReference type="AlphaFoldDB" id="A0A317WXN1"/>
<sequence>MADGGSTEIITLPAQPAIDVNTQIDLDVASLMTKQGGGVLRRSIPWDPETSFCTDPVRVLFNQPANQPTNPDVSSPPPRLMSWDNISPSLGARFLSLQSIHYRPNHEVESRYRGGGDAVRRAYAKGQRQDRLPWRQTPNQGGQAGPFGFGRVAPSKPIRRPALAPFRLSWYRCRGVSCNYTPYGAGDEGEGDLDALDE</sequence>
<accession>A0A317WXN1</accession>
<keyword evidence="3" id="KW-1185">Reference proteome</keyword>
<evidence type="ECO:0000256" key="1">
    <source>
        <dbReference type="SAM" id="MobiDB-lite"/>
    </source>
</evidence>
<proteinExistence type="predicted"/>
<dbReference type="RefSeq" id="XP_025403592.1">
    <property type="nucleotide sequence ID" value="XM_025541657.1"/>
</dbReference>
<dbReference type="VEuPathDB" id="FungiDB:BO70DRAFT_349635"/>
<feature type="region of interest" description="Disordered" evidence="1">
    <location>
        <begin position="126"/>
        <end position="152"/>
    </location>
</feature>
<evidence type="ECO:0000313" key="2">
    <source>
        <dbReference type="EMBL" id="PWY91149.1"/>
    </source>
</evidence>
<name>A0A317WXN1_9EURO</name>
<protein>
    <submittedName>
        <fullName evidence="2">Uncharacterized protein</fullName>
    </submittedName>
</protein>
<evidence type="ECO:0000313" key="3">
    <source>
        <dbReference type="Proteomes" id="UP000247233"/>
    </source>
</evidence>
<reference evidence="2 3" key="1">
    <citation type="submission" date="2016-12" db="EMBL/GenBank/DDBJ databases">
        <title>The genomes of Aspergillus section Nigri reveals drivers in fungal speciation.</title>
        <authorList>
            <consortium name="DOE Joint Genome Institute"/>
            <person name="Vesth T.C."/>
            <person name="Nybo J."/>
            <person name="Theobald S."/>
            <person name="Brandl J."/>
            <person name="Frisvad J.C."/>
            <person name="Nielsen K.F."/>
            <person name="Lyhne E.K."/>
            <person name="Kogle M.E."/>
            <person name="Kuo A."/>
            <person name="Riley R."/>
            <person name="Clum A."/>
            <person name="Nolan M."/>
            <person name="Lipzen A."/>
            <person name="Salamov A."/>
            <person name="Henrissat B."/>
            <person name="Wiebenga A."/>
            <person name="De Vries R.P."/>
            <person name="Grigoriev I.V."/>
            <person name="Mortensen U.H."/>
            <person name="Andersen M.R."/>
            <person name="Baker S.E."/>
        </authorList>
    </citation>
    <scope>NUCLEOTIDE SEQUENCE [LARGE SCALE GENOMIC DNA]</scope>
    <source>
        <strain evidence="2 3">CBS 117.55</strain>
    </source>
</reference>
<comment type="caution">
    <text evidence="2">The sequence shown here is derived from an EMBL/GenBank/DDBJ whole genome shotgun (WGS) entry which is preliminary data.</text>
</comment>
<dbReference type="Proteomes" id="UP000247233">
    <property type="component" value="Unassembled WGS sequence"/>
</dbReference>